<evidence type="ECO:0000256" key="6">
    <source>
        <dbReference type="SAM" id="SignalP"/>
    </source>
</evidence>
<evidence type="ECO:0000313" key="9">
    <source>
        <dbReference type="Proteomes" id="UP000694728"/>
    </source>
</evidence>
<accession>A0A8D1GY80</accession>
<dbReference type="Proteomes" id="UP000694720">
    <property type="component" value="Unplaced"/>
</dbReference>
<keyword evidence="3" id="KW-0325">Glycoprotein</keyword>
<dbReference type="InterPro" id="IPR013783">
    <property type="entry name" value="Ig-like_fold"/>
</dbReference>
<dbReference type="CTD" id="729767"/>
<reference evidence="8" key="1">
    <citation type="submission" date="2025-05" db="UniProtKB">
        <authorList>
            <consortium name="Ensembl"/>
        </authorList>
    </citation>
    <scope>IDENTIFICATION</scope>
</reference>
<dbReference type="GeneID" id="100624721"/>
<dbReference type="InterPro" id="IPR052598">
    <property type="entry name" value="IgSF_CEA-related"/>
</dbReference>
<dbReference type="RefSeq" id="XP_020950514.1">
    <property type="nucleotide sequence ID" value="XM_021094855.1"/>
</dbReference>
<dbReference type="InterPro" id="IPR007110">
    <property type="entry name" value="Ig-like_dom"/>
</dbReference>
<keyword evidence="4" id="KW-0393">Immunoglobulin domain</keyword>
<dbReference type="PANTHER" id="PTHR44337:SF10">
    <property type="entry name" value="CARCINOEMBRYONIC ANTIGEN-RELATED CELL ADHESION MOLECULE 18"/>
    <property type="match status" value="1"/>
</dbReference>
<organism evidence="8 9">
    <name type="scientific">Sus scrofa</name>
    <name type="common">Pig</name>
    <dbReference type="NCBI Taxonomy" id="9823"/>
    <lineage>
        <taxon>Eukaryota</taxon>
        <taxon>Metazoa</taxon>
        <taxon>Chordata</taxon>
        <taxon>Craniata</taxon>
        <taxon>Vertebrata</taxon>
        <taxon>Euteleostomi</taxon>
        <taxon>Mammalia</taxon>
        <taxon>Eutheria</taxon>
        <taxon>Laurasiatheria</taxon>
        <taxon>Artiodactyla</taxon>
        <taxon>Suina</taxon>
        <taxon>Suidae</taxon>
        <taxon>Sus</taxon>
    </lineage>
</organism>
<gene>
    <name evidence="8" type="primary">CEACAM18</name>
</gene>
<keyword evidence="5" id="KW-1133">Transmembrane helix</keyword>
<dbReference type="AlphaFoldDB" id="A0A8D1GY80"/>
<dbReference type="SMART" id="SM00408">
    <property type="entry name" value="IGc2"/>
    <property type="match status" value="1"/>
</dbReference>
<feature type="signal peptide" evidence="6">
    <location>
        <begin position="1"/>
        <end position="30"/>
    </location>
</feature>
<dbReference type="InterPro" id="IPR003598">
    <property type="entry name" value="Ig_sub2"/>
</dbReference>
<name>A0A8D1GY80_PIG</name>
<dbReference type="InterPro" id="IPR003599">
    <property type="entry name" value="Ig_sub"/>
</dbReference>
<dbReference type="InterPro" id="IPR036179">
    <property type="entry name" value="Ig-like_dom_sf"/>
</dbReference>
<dbReference type="Ensembl" id="ENSSSCT00045015767.1">
    <property type="protein sequence ID" value="ENSSSCP00045010941.1"/>
    <property type="gene ID" value="ENSSSCG00045009307.1"/>
</dbReference>
<dbReference type="Pfam" id="PF13895">
    <property type="entry name" value="Ig_2"/>
    <property type="match status" value="1"/>
</dbReference>
<dbReference type="PANTHER" id="PTHR44337">
    <property type="entry name" value="CARCINOEMBRYONIC ANTIGEN-RELATED CELL ADHESION MOLECULE 8"/>
    <property type="match status" value="1"/>
</dbReference>
<dbReference type="PROSITE" id="PS50835">
    <property type="entry name" value="IG_LIKE"/>
    <property type="match status" value="1"/>
</dbReference>
<protein>
    <submittedName>
        <fullName evidence="8">CEA cell adhesion molecule 18</fullName>
    </submittedName>
</protein>
<evidence type="ECO:0000256" key="5">
    <source>
        <dbReference type="SAM" id="Phobius"/>
    </source>
</evidence>
<evidence type="ECO:0000259" key="7">
    <source>
        <dbReference type="PROSITE" id="PS50835"/>
    </source>
</evidence>
<dbReference type="Gene3D" id="2.60.40.10">
    <property type="entry name" value="Immunoglobulins"/>
    <property type="match status" value="3"/>
</dbReference>
<evidence type="ECO:0000256" key="3">
    <source>
        <dbReference type="ARBA" id="ARBA00023180"/>
    </source>
</evidence>
<sequence>MDLSRQRCRLWKELVLVASLLALGICQASGQIDINPDSLIGVETYRTRLVLENGPEDAQAYSWHRGANDTEENMIVSYNVTSDSQQNGPMFTGRESVLKTGDLHIRGSQLNDTGNYTVRVDAINGTQRATGWLKIQELEIPGISVNATSVVEDIDSVAAICYTNDTNVMWYVNSAPVSSNNRMTISPDTKTLIIQRIERFDSPLQCSIEIIPEIFGRSELIQLTVAYGPYGMTLTSMPNHLSGVVSAEIGTPVEMKCTAYSRPESQYRWFHNGSLLSFSGENISLPSLTWDQMGSYRCVVGNSVTQLTFYQRLQVQVPWRPKPAQKRVFTVSGSYVVVLIVVTVLGGVVFCATLIYILFKHYSTRYLLPWAQGGTLAGNWDSTAGPALRGGGGARVKRHKPGSGLSGIIWADR</sequence>
<keyword evidence="1 6" id="KW-0732">Signal</keyword>
<feature type="chain" id="PRO_5044686728" evidence="6">
    <location>
        <begin position="31"/>
        <end position="413"/>
    </location>
</feature>
<evidence type="ECO:0000256" key="2">
    <source>
        <dbReference type="ARBA" id="ARBA00023157"/>
    </source>
</evidence>
<proteinExistence type="predicted"/>
<feature type="transmembrane region" description="Helical" evidence="5">
    <location>
        <begin position="335"/>
        <end position="359"/>
    </location>
</feature>
<keyword evidence="2" id="KW-1015">Disulfide bond</keyword>
<dbReference type="Proteomes" id="UP000694728">
    <property type="component" value="Unplaced"/>
</dbReference>
<dbReference type="Ensembl" id="ENSSSCT00035049538.1">
    <property type="protein sequence ID" value="ENSSSCP00035019823.1"/>
    <property type="gene ID" value="ENSSSCG00035037368.1"/>
</dbReference>
<dbReference type="CDD" id="cd00096">
    <property type="entry name" value="Ig"/>
    <property type="match status" value="1"/>
</dbReference>
<keyword evidence="5" id="KW-0472">Membrane</keyword>
<evidence type="ECO:0000256" key="4">
    <source>
        <dbReference type="ARBA" id="ARBA00023319"/>
    </source>
</evidence>
<keyword evidence="5" id="KW-0812">Transmembrane</keyword>
<dbReference type="KEGG" id="ssc:100624721"/>
<evidence type="ECO:0000313" key="8">
    <source>
        <dbReference type="Ensembl" id="ENSSSCP00045010941.1"/>
    </source>
</evidence>
<dbReference type="SUPFAM" id="SSF48726">
    <property type="entry name" value="Immunoglobulin"/>
    <property type="match status" value="2"/>
</dbReference>
<dbReference type="SMART" id="SM00409">
    <property type="entry name" value="IG"/>
    <property type="match status" value="2"/>
</dbReference>
<feature type="domain" description="Ig-like" evidence="7">
    <location>
        <begin position="229"/>
        <end position="314"/>
    </location>
</feature>
<evidence type="ECO:0000256" key="1">
    <source>
        <dbReference type="ARBA" id="ARBA00022729"/>
    </source>
</evidence>